<reference evidence="3 4" key="1">
    <citation type="journal article" date="2014" name="Int. J. Syst. Evol. Microbiol.">
        <title>Phylogenomics and the dynamic genome evolution of the genus Streptococcus.</title>
        <authorList>
            <consortium name="The Broad Institute Genome Sequencing Platform"/>
            <person name="Richards V.P."/>
            <person name="Palmer S.R."/>
            <person name="Pavinski Bitar P.D."/>
            <person name="Qin X."/>
            <person name="Weinstock G.M."/>
            <person name="Highlander S.K."/>
            <person name="Town C.D."/>
            <person name="Burne R.A."/>
            <person name="Stanhope M.J."/>
        </authorList>
    </citation>
    <scope>NUCLEOTIDE SEQUENCE [LARGE SCALE GENOMIC DNA]</scope>
    <source>
        <strain evidence="3 4">707-05</strain>
    </source>
</reference>
<evidence type="ECO:0000256" key="1">
    <source>
        <dbReference type="SAM" id="MobiDB-lite"/>
    </source>
</evidence>
<evidence type="ECO:0000313" key="3">
    <source>
        <dbReference type="EMBL" id="EHI69474.1"/>
    </source>
</evidence>
<dbReference type="Proteomes" id="UP000003330">
    <property type="component" value="Unassembled WGS sequence"/>
</dbReference>
<dbReference type="Gene3D" id="2.60.320.10">
    <property type="entry name" value="N-utilization substance G protein NusG, insert domain"/>
    <property type="match status" value="1"/>
</dbReference>
<proteinExistence type="predicted"/>
<dbReference type="EMBL" id="AEUX02000006">
    <property type="protein sequence ID" value="EHI69474.1"/>
    <property type="molecule type" value="Genomic_DNA"/>
</dbReference>
<feature type="region of interest" description="Disordered" evidence="1">
    <location>
        <begin position="124"/>
        <end position="143"/>
    </location>
</feature>
<evidence type="ECO:0000313" key="4">
    <source>
        <dbReference type="Proteomes" id="UP000003330"/>
    </source>
</evidence>
<dbReference type="eggNOG" id="COG5341">
    <property type="taxonomic scope" value="Bacteria"/>
</dbReference>
<keyword evidence="2" id="KW-0472">Membrane</keyword>
<dbReference type="InterPro" id="IPR038690">
    <property type="entry name" value="NusG_2_sf"/>
</dbReference>
<dbReference type="CDD" id="cd09911">
    <property type="entry name" value="Lin0431_like"/>
    <property type="match status" value="1"/>
</dbReference>
<feature type="compositionally biased region" description="Acidic residues" evidence="1">
    <location>
        <begin position="133"/>
        <end position="143"/>
    </location>
</feature>
<sequence length="143" mass="16193">MTLLKQHFKPYDYVFIFLSLLISFLPLALTTYHQSTAPSNDRVAIIKINGKVSDEFQLIANGPHEEKTYYPQKGHYNIIELSGDRIRVKEDNSPDQIAVKTGWISQPGQLSVCLPHQLVIEIQEKGQSTPSSTEEDDELILPL</sequence>
<comment type="caution">
    <text evidence="3">The sequence shown here is derived from an EMBL/GenBank/DDBJ whole genome shotgun (WGS) entry which is preliminary data.</text>
</comment>
<gene>
    <name evidence="3" type="ORF">STRIC_1263</name>
</gene>
<keyword evidence="2" id="KW-1133">Transmembrane helix</keyword>
<accession>G5K395</accession>
<dbReference type="AlphaFoldDB" id="G5K395"/>
<keyword evidence="4" id="KW-1185">Reference proteome</keyword>
<name>G5K395_9STRE</name>
<dbReference type="STRING" id="764299.STRIC_1263"/>
<organism evidence="3 4">
    <name type="scientific">Streptococcus ictaluri 707-05</name>
    <dbReference type="NCBI Taxonomy" id="764299"/>
    <lineage>
        <taxon>Bacteria</taxon>
        <taxon>Bacillati</taxon>
        <taxon>Bacillota</taxon>
        <taxon>Bacilli</taxon>
        <taxon>Lactobacillales</taxon>
        <taxon>Streptococcaceae</taxon>
        <taxon>Streptococcus</taxon>
    </lineage>
</organism>
<keyword evidence="2" id="KW-0812">Transmembrane</keyword>
<dbReference type="OrthoDB" id="47603at2"/>
<protein>
    <submittedName>
        <fullName evidence="3">Uncharacterized protein</fullName>
    </submittedName>
</protein>
<dbReference type="Pfam" id="PF07009">
    <property type="entry name" value="NusG_II"/>
    <property type="match status" value="1"/>
</dbReference>
<feature type="transmembrane region" description="Helical" evidence="2">
    <location>
        <begin position="12"/>
        <end position="32"/>
    </location>
</feature>
<evidence type="ECO:0000256" key="2">
    <source>
        <dbReference type="SAM" id="Phobius"/>
    </source>
</evidence>